<dbReference type="STRING" id="580332.Slit_2019"/>
<dbReference type="HOGENOM" id="CLU_164076_0_0_4"/>
<dbReference type="Proteomes" id="UP000001625">
    <property type="component" value="Chromosome"/>
</dbReference>
<keyword evidence="2" id="KW-1185">Reference proteome</keyword>
<gene>
    <name evidence="1" type="ordered locus">Slit_2019</name>
</gene>
<dbReference type="AlphaFoldDB" id="D5CTT5"/>
<reference evidence="1 2" key="1">
    <citation type="submission" date="2010-03" db="EMBL/GenBank/DDBJ databases">
        <title>Complete sequence of Sideroxydans lithotrophicus ES-1.</title>
        <authorList>
            <consortium name="US DOE Joint Genome Institute"/>
            <person name="Lucas S."/>
            <person name="Copeland A."/>
            <person name="Lapidus A."/>
            <person name="Cheng J.-F."/>
            <person name="Bruce D."/>
            <person name="Goodwin L."/>
            <person name="Pitluck S."/>
            <person name="Munk A.C."/>
            <person name="Detter J.C."/>
            <person name="Han C."/>
            <person name="Tapia R."/>
            <person name="Larimer F."/>
            <person name="Land M."/>
            <person name="Hauser L."/>
            <person name="Kyrpides N."/>
            <person name="Ivanova N."/>
            <person name="Emerson D."/>
            <person name="Woyke T."/>
        </authorList>
    </citation>
    <scope>NUCLEOTIDE SEQUENCE [LARGE SCALE GENOMIC DNA]</scope>
    <source>
        <strain evidence="1 2">ES-1</strain>
    </source>
</reference>
<accession>D5CTT5</accession>
<evidence type="ECO:0000313" key="1">
    <source>
        <dbReference type="EMBL" id="ADE12247.1"/>
    </source>
</evidence>
<name>D5CTT5_SIDLE</name>
<dbReference type="KEGG" id="slt:Slit_2019"/>
<proteinExistence type="predicted"/>
<organism evidence="1 2">
    <name type="scientific">Sideroxydans lithotrophicus (strain ES-1)</name>
    <dbReference type="NCBI Taxonomy" id="580332"/>
    <lineage>
        <taxon>Bacteria</taxon>
        <taxon>Pseudomonadati</taxon>
        <taxon>Pseudomonadota</taxon>
        <taxon>Betaproteobacteria</taxon>
        <taxon>Nitrosomonadales</taxon>
        <taxon>Gallionellaceae</taxon>
        <taxon>Sideroxydans</taxon>
    </lineage>
</organism>
<dbReference type="eggNOG" id="ENOG50316K7">
    <property type="taxonomic scope" value="Bacteria"/>
</dbReference>
<dbReference type="EMBL" id="CP001965">
    <property type="protein sequence ID" value="ADE12247.1"/>
    <property type="molecule type" value="Genomic_DNA"/>
</dbReference>
<sequence length="122" mass="13835">MKPAKDIPDSYKSPSLRRWRVMETLSHRGAVKRHVYGHDITNDTARVSTSIKEFDRESMTITTHSGSIYKLLGAPGHSRGGTIAWKVWCSNNDIHAEKDVTREYFDIDKLFSNGSTNDVIPK</sequence>
<evidence type="ECO:0000313" key="2">
    <source>
        <dbReference type="Proteomes" id="UP000001625"/>
    </source>
</evidence>
<dbReference type="OrthoDB" id="8902190at2"/>
<protein>
    <submittedName>
        <fullName evidence="1">Uncharacterized protein</fullName>
    </submittedName>
</protein>